<dbReference type="EMBL" id="QGKW02000276">
    <property type="protein sequence ID" value="KAF2608464.1"/>
    <property type="molecule type" value="Genomic_DNA"/>
</dbReference>
<gene>
    <name evidence="1" type="ORF">F2Q68_00045448</name>
</gene>
<organism evidence="1 2">
    <name type="scientific">Brassica cretica</name>
    <name type="common">Mustard</name>
    <dbReference type="NCBI Taxonomy" id="69181"/>
    <lineage>
        <taxon>Eukaryota</taxon>
        <taxon>Viridiplantae</taxon>
        <taxon>Streptophyta</taxon>
        <taxon>Embryophyta</taxon>
        <taxon>Tracheophyta</taxon>
        <taxon>Spermatophyta</taxon>
        <taxon>Magnoliopsida</taxon>
        <taxon>eudicotyledons</taxon>
        <taxon>Gunneridae</taxon>
        <taxon>Pentapetalae</taxon>
        <taxon>rosids</taxon>
        <taxon>malvids</taxon>
        <taxon>Brassicales</taxon>
        <taxon>Brassicaceae</taxon>
        <taxon>Brassiceae</taxon>
        <taxon>Brassica</taxon>
    </lineage>
</organism>
<evidence type="ECO:0000313" key="1">
    <source>
        <dbReference type="EMBL" id="KAF2608464.1"/>
    </source>
</evidence>
<comment type="caution">
    <text evidence="1">The sequence shown here is derived from an EMBL/GenBank/DDBJ whole genome shotgun (WGS) entry which is preliminary data.</text>
</comment>
<evidence type="ECO:0000313" key="2">
    <source>
        <dbReference type="Proteomes" id="UP000712281"/>
    </source>
</evidence>
<reference evidence="1" key="1">
    <citation type="submission" date="2019-12" db="EMBL/GenBank/DDBJ databases">
        <title>Genome sequencing and annotation of Brassica cretica.</title>
        <authorList>
            <person name="Studholme D.J."/>
            <person name="Sarris P.F."/>
        </authorList>
    </citation>
    <scope>NUCLEOTIDE SEQUENCE</scope>
    <source>
        <strain evidence="1">PFS-001/15</strain>
        <tissue evidence="1">Leaf</tissue>
    </source>
</reference>
<accession>A0A8S9LLR3</accession>
<dbReference type="AlphaFoldDB" id="A0A8S9LLR3"/>
<dbReference type="Proteomes" id="UP000712281">
    <property type="component" value="Unassembled WGS sequence"/>
</dbReference>
<name>A0A8S9LLR3_BRACR</name>
<proteinExistence type="predicted"/>
<sequence length="120" mass="13834">MSSAGNSRSLFQDIGSRKFVHSVLVILDTDHISIPKPNEVEHKVRFLLSENGDRGSRIRMMIRDIVFWAETRSDEPVYVLVISKDKNLEEDAKFSTVRELLEKHRDFHLTVVKPDTVLSL</sequence>
<protein>
    <submittedName>
        <fullName evidence="1">Uncharacterized protein</fullName>
    </submittedName>
</protein>